<comment type="caution">
    <text evidence="2">The sequence shown here is derived from an EMBL/GenBank/DDBJ whole genome shotgun (WGS) entry which is preliminary data.</text>
</comment>
<evidence type="ECO:0000256" key="1">
    <source>
        <dbReference type="SAM" id="MobiDB-lite"/>
    </source>
</evidence>
<feature type="region of interest" description="Disordered" evidence="1">
    <location>
        <begin position="67"/>
        <end position="99"/>
    </location>
</feature>
<evidence type="ECO:0000313" key="3">
    <source>
        <dbReference type="Proteomes" id="UP000592820"/>
    </source>
</evidence>
<gene>
    <name evidence="2" type="ORF">HDG41_006515</name>
</gene>
<feature type="region of interest" description="Disordered" evidence="1">
    <location>
        <begin position="1"/>
        <end position="21"/>
    </location>
</feature>
<proteinExistence type="predicted"/>
<protein>
    <submittedName>
        <fullName evidence="2">Uncharacterized protein</fullName>
    </submittedName>
</protein>
<name>A0A7W8LCD0_9BURK</name>
<evidence type="ECO:0000313" key="2">
    <source>
        <dbReference type="EMBL" id="MBB5404419.1"/>
    </source>
</evidence>
<reference evidence="2 3" key="1">
    <citation type="submission" date="2020-08" db="EMBL/GenBank/DDBJ databases">
        <title>Genomic Encyclopedia of Type Strains, Phase IV (KMG-V): Genome sequencing to study the core and pangenomes of soil and plant-associated prokaryotes.</title>
        <authorList>
            <person name="Whitman W."/>
        </authorList>
    </citation>
    <scope>NUCLEOTIDE SEQUENCE [LARGE SCALE GENOMIC DNA]</scope>
    <source>
        <strain evidence="2 3">JPY162</strain>
    </source>
</reference>
<dbReference type="EMBL" id="JACHDE010000019">
    <property type="protein sequence ID" value="MBB5404419.1"/>
    <property type="molecule type" value="Genomic_DNA"/>
</dbReference>
<sequence length="99" mass="10815">MEPRTQQSGAVAPADVTTDLGVHAPLTAEARAIWDRSREMYNGAFARQPSRLALKGSHCSGNRHLARHRPRLHQSSIRAPTGAQTDVLLLRAPEPRSSV</sequence>
<organism evidence="2 3">
    <name type="scientific">Paraburkholderia youngii</name>
    <dbReference type="NCBI Taxonomy" id="2782701"/>
    <lineage>
        <taxon>Bacteria</taxon>
        <taxon>Pseudomonadati</taxon>
        <taxon>Pseudomonadota</taxon>
        <taxon>Betaproteobacteria</taxon>
        <taxon>Burkholderiales</taxon>
        <taxon>Burkholderiaceae</taxon>
        <taxon>Paraburkholderia</taxon>
    </lineage>
</organism>
<dbReference type="AlphaFoldDB" id="A0A7W8LCD0"/>
<feature type="compositionally biased region" description="Polar residues" evidence="1">
    <location>
        <begin position="73"/>
        <end position="84"/>
    </location>
</feature>
<accession>A0A7W8LCD0</accession>
<dbReference type="Proteomes" id="UP000592820">
    <property type="component" value="Unassembled WGS sequence"/>
</dbReference>